<dbReference type="PROSITE" id="PS01035">
    <property type="entry name" value="PTS_EIIB_TYPE_1_CYS"/>
    <property type="match status" value="1"/>
</dbReference>
<evidence type="ECO:0000256" key="9">
    <source>
        <dbReference type="ARBA" id="ARBA00022989"/>
    </source>
</evidence>
<keyword evidence="8" id="KW-0418">Kinase</keyword>
<keyword evidence="10 17" id="KW-0472">Membrane</keyword>
<keyword evidence="3" id="KW-1003">Cell membrane</keyword>
<name>A0A2S7RW32_ENTMU</name>
<evidence type="ECO:0000256" key="11">
    <source>
        <dbReference type="ARBA" id="ARBA00044053"/>
    </source>
</evidence>
<dbReference type="InterPro" id="IPR003352">
    <property type="entry name" value="PTS_EIIC"/>
</dbReference>
<evidence type="ECO:0000256" key="4">
    <source>
        <dbReference type="ARBA" id="ARBA00022597"/>
    </source>
</evidence>
<evidence type="ECO:0000256" key="8">
    <source>
        <dbReference type="ARBA" id="ARBA00022777"/>
    </source>
</evidence>
<organism evidence="21 22">
    <name type="scientific">Enterococcus mundtii</name>
    <dbReference type="NCBI Taxonomy" id="53346"/>
    <lineage>
        <taxon>Bacteria</taxon>
        <taxon>Bacillati</taxon>
        <taxon>Bacillota</taxon>
        <taxon>Bacilli</taxon>
        <taxon>Lactobacillales</taxon>
        <taxon>Enterococcaceae</taxon>
        <taxon>Enterococcus</taxon>
    </lineage>
</organism>
<gene>
    <name evidence="21" type="ORF">CUS89_05055</name>
</gene>
<dbReference type="InterPro" id="IPR001996">
    <property type="entry name" value="PTS_IIB_1"/>
</dbReference>
<dbReference type="InterPro" id="IPR050558">
    <property type="entry name" value="PTS_Sugar-Specific_Components"/>
</dbReference>
<feature type="transmembrane region" description="Helical" evidence="17">
    <location>
        <begin position="108"/>
        <end position="136"/>
    </location>
</feature>
<feature type="transmembrane region" description="Helical" evidence="17">
    <location>
        <begin position="204"/>
        <end position="224"/>
    </location>
</feature>
<dbReference type="InterPro" id="IPR011055">
    <property type="entry name" value="Dup_hybrid_motif"/>
</dbReference>
<comment type="catalytic activity">
    <reaction evidence="13">
        <text>N(pros)-phospho-L-histidyl-[protein](out) + sucrose = sucrose 6(G)-phosphate(in) + L-histidyl-[protein]</text>
        <dbReference type="Rhea" id="RHEA:49236"/>
        <dbReference type="Rhea" id="RHEA-COMP:9745"/>
        <dbReference type="Rhea" id="RHEA-COMP:9746"/>
        <dbReference type="ChEBI" id="CHEBI:17992"/>
        <dbReference type="ChEBI" id="CHEBI:29979"/>
        <dbReference type="ChEBI" id="CHEBI:64837"/>
        <dbReference type="ChEBI" id="CHEBI:91002"/>
        <dbReference type="EC" id="2.7.1.211"/>
    </reaction>
</comment>
<proteinExistence type="predicted"/>
<dbReference type="CDD" id="cd00212">
    <property type="entry name" value="PTS_IIB_glc"/>
    <property type="match status" value="1"/>
</dbReference>
<dbReference type="Gene3D" id="2.70.70.10">
    <property type="entry name" value="Glucose Permease (Domain IIA)"/>
    <property type="match status" value="1"/>
</dbReference>
<dbReference type="PROSITE" id="PS51098">
    <property type="entry name" value="PTS_EIIB_TYPE_1"/>
    <property type="match status" value="1"/>
</dbReference>
<keyword evidence="6" id="KW-0598">Phosphotransferase system</keyword>
<feature type="domain" description="PTS EIIB type-1" evidence="19">
    <location>
        <begin position="4"/>
        <end position="86"/>
    </location>
</feature>
<dbReference type="AlphaFoldDB" id="A0A2S7RW32"/>
<evidence type="ECO:0000259" key="20">
    <source>
        <dbReference type="PROSITE" id="PS51103"/>
    </source>
</evidence>
<evidence type="ECO:0000256" key="7">
    <source>
        <dbReference type="ARBA" id="ARBA00022692"/>
    </source>
</evidence>
<evidence type="ECO:0000259" key="18">
    <source>
        <dbReference type="PROSITE" id="PS51093"/>
    </source>
</evidence>
<evidence type="ECO:0000313" key="22">
    <source>
        <dbReference type="Proteomes" id="UP000237934"/>
    </source>
</evidence>
<dbReference type="PANTHER" id="PTHR30175:SF1">
    <property type="entry name" value="PTS SYSTEM ARBUTIN-, CELLOBIOSE-, AND SALICIN-SPECIFIC EIIBC COMPONENT-RELATED"/>
    <property type="match status" value="1"/>
</dbReference>
<comment type="caution">
    <text evidence="21">The sequence shown here is derived from an EMBL/GenBank/DDBJ whole genome shotgun (WGS) entry which is preliminary data.</text>
</comment>
<feature type="transmembrane region" description="Helical" evidence="17">
    <location>
        <begin position="355"/>
        <end position="375"/>
    </location>
</feature>
<dbReference type="InterPro" id="IPR036878">
    <property type="entry name" value="Glu_permease_IIB"/>
</dbReference>
<keyword evidence="9 17" id="KW-1133">Transmembrane helix</keyword>
<dbReference type="PROSITE" id="PS51103">
    <property type="entry name" value="PTS_EIIC_TYPE_1"/>
    <property type="match status" value="1"/>
</dbReference>
<dbReference type="NCBIfam" id="TIGR00830">
    <property type="entry name" value="PTBA"/>
    <property type="match status" value="1"/>
</dbReference>
<keyword evidence="5" id="KW-0808">Transferase</keyword>
<feature type="transmembrane region" description="Helical" evidence="17">
    <location>
        <begin position="267"/>
        <end position="290"/>
    </location>
</feature>
<dbReference type="GO" id="GO:0015771">
    <property type="term" value="P:trehalose transport"/>
    <property type="evidence" value="ECO:0007669"/>
    <property type="project" value="TreeGrafter"/>
</dbReference>
<dbReference type="RefSeq" id="WP_104871295.1">
    <property type="nucleotide sequence ID" value="NZ_PUAP01000017.1"/>
</dbReference>
<dbReference type="GO" id="GO:0005886">
    <property type="term" value="C:plasma membrane"/>
    <property type="evidence" value="ECO:0007669"/>
    <property type="project" value="UniProtKB-SubCell"/>
</dbReference>
<evidence type="ECO:0000259" key="19">
    <source>
        <dbReference type="PROSITE" id="PS51098"/>
    </source>
</evidence>
<evidence type="ECO:0000313" key="21">
    <source>
        <dbReference type="EMBL" id="PQF24118.1"/>
    </source>
</evidence>
<dbReference type="EMBL" id="PUAP01000017">
    <property type="protein sequence ID" value="PQF24118.1"/>
    <property type="molecule type" value="Genomic_DNA"/>
</dbReference>
<dbReference type="Proteomes" id="UP000237934">
    <property type="component" value="Unassembled WGS sequence"/>
</dbReference>
<dbReference type="EC" id="2.7.1.211" evidence="11"/>
<dbReference type="PANTHER" id="PTHR30175">
    <property type="entry name" value="PHOSPHOTRANSFERASE SYSTEM TRANSPORT PROTEIN"/>
    <property type="match status" value="1"/>
</dbReference>
<dbReference type="InterPro" id="IPR018113">
    <property type="entry name" value="PTrfase_EIIB_Cys"/>
</dbReference>
<dbReference type="CDD" id="cd00210">
    <property type="entry name" value="PTS_IIA_glc"/>
    <property type="match status" value="1"/>
</dbReference>
<dbReference type="Pfam" id="PF00358">
    <property type="entry name" value="PTS_EIIA_1"/>
    <property type="match status" value="1"/>
</dbReference>
<dbReference type="InterPro" id="IPR011297">
    <property type="entry name" value="PTS_IIABC_b_glu"/>
</dbReference>
<dbReference type="SUPFAM" id="SSF55604">
    <property type="entry name" value="Glucose permease domain IIB"/>
    <property type="match status" value="1"/>
</dbReference>
<feature type="transmembrane region" description="Helical" evidence="17">
    <location>
        <begin position="236"/>
        <end position="261"/>
    </location>
</feature>
<evidence type="ECO:0000256" key="14">
    <source>
        <dbReference type="ARBA" id="ARBA00074554"/>
    </source>
</evidence>
<feature type="transmembrane region" description="Helical" evidence="17">
    <location>
        <begin position="429"/>
        <end position="449"/>
    </location>
</feature>
<evidence type="ECO:0000256" key="6">
    <source>
        <dbReference type="ARBA" id="ARBA00022683"/>
    </source>
</evidence>
<dbReference type="Pfam" id="PF00367">
    <property type="entry name" value="PTS_EIIB"/>
    <property type="match status" value="1"/>
</dbReference>
<comment type="function">
    <text evidence="12">The phosphoenolpyruvate-dependent sugar phosphotransferase system (sugar PTS), a major carbohydrate active transport system, catalyzes the phosphorylation of incoming sugar substrates concomitantly with their translocation across the cell membrane. This system is involved in sucrose transport.</text>
</comment>
<evidence type="ECO:0000256" key="17">
    <source>
        <dbReference type="SAM" id="Phobius"/>
    </source>
</evidence>
<dbReference type="NCBIfam" id="TIGR01995">
    <property type="entry name" value="PTS-II-ABC-beta"/>
    <property type="match status" value="1"/>
</dbReference>
<comment type="subcellular location">
    <subcellularLocation>
        <location evidence="1">Cell membrane</location>
        <topology evidence="1">Multi-pass membrane protein</topology>
    </subcellularLocation>
</comment>
<dbReference type="InterPro" id="IPR001127">
    <property type="entry name" value="PTS_EIIA_1_perm"/>
</dbReference>
<dbReference type="PROSITE" id="PS51093">
    <property type="entry name" value="PTS_EIIA_TYPE_1"/>
    <property type="match status" value="1"/>
</dbReference>
<feature type="transmembrane region" description="Helical" evidence="17">
    <location>
        <begin position="381"/>
        <end position="400"/>
    </location>
</feature>
<dbReference type="PROSITE" id="PS00371">
    <property type="entry name" value="PTS_EIIA_TYPE_1_HIS"/>
    <property type="match status" value="1"/>
</dbReference>
<dbReference type="GO" id="GO:0016301">
    <property type="term" value="F:kinase activity"/>
    <property type="evidence" value="ECO:0007669"/>
    <property type="project" value="UniProtKB-KW"/>
</dbReference>
<evidence type="ECO:0000256" key="16">
    <source>
        <dbReference type="PROSITE-ProRule" id="PRU00421"/>
    </source>
</evidence>
<dbReference type="Gene3D" id="3.30.1360.60">
    <property type="entry name" value="Glucose permease domain IIB"/>
    <property type="match status" value="1"/>
</dbReference>
<evidence type="ECO:0000256" key="5">
    <source>
        <dbReference type="ARBA" id="ARBA00022679"/>
    </source>
</evidence>
<keyword evidence="2" id="KW-0813">Transport</keyword>
<accession>A0A2S7RW32</accession>
<protein>
    <recommendedName>
        <fullName evidence="14">PTS system sucrose-specific EIIBCA component</fullName>
        <ecNumber evidence="11">2.7.1.211</ecNumber>
    </recommendedName>
    <alternativeName>
        <fullName evidence="15">EIIBCA-Scr</fullName>
    </alternativeName>
</protein>
<dbReference type="InterPro" id="IPR013013">
    <property type="entry name" value="PTS_EIIC_1"/>
</dbReference>
<feature type="transmembrane region" description="Helical" evidence="17">
    <location>
        <begin position="297"/>
        <end position="316"/>
    </location>
</feature>
<dbReference type="FunFam" id="3.30.1360.60:FF:000001">
    <property type="entry name" value="PTS system glucose-specific IIBC component PtsG"/>
    <property type="match status" value="1"/>
</dbReference>
<evidence type="ECO:0000256" key="3">
    <source>
        <dbReference type="ARBA" id="ARBA00022475"/>
    </source>
</evidence>
<evidence type="ECO:0000256" key="15">
    <source>
        <dbReference type="ARBA" id="ARBA00081008"/>
    </source>
</evidence>
<evidence type="ECO:0000256" key="1">
    <source>
        <dbReference type="ARBA" id="ARBA00004651"/>
    </source>
</evidence>
<evidence type="ECO:0000256" key="12">
    <source>
        <dbReference type="ARBA" id="ARBA00045139"/>
    </source>
</evidence>
<evidence type="ECO:0000256" key="10">
    <source>
        <dbReference type="ARBA" id="ARBA00023136"/>
    </source>
</evidence>
<dbReference type="Pfam" id="PF02378">
    <property type="entry name" value="PTS_EIIC"/>
    <property type="match status" value="1"/>
</dbReference>
<sequence length="626" mass="66412">MDNQAVGRRVWEAVGGEKNVNSLVHCATRLRFKLKDESIADTQKLKNDPDVIQVVQSGGQYQVVIGSNVSDVYQAIVDEQGLGEGASSESEDTSKNPLNRLIDIISSIFTPFLGAMAAAGILKGFLSLATVLGWLAADSGTYQILFAAADGVFTFLPVMLAFTAAKKFKTNQFLSVAIAMALVYPTITQLAGSGVAVDFFGLPVILSQSGYTSSVIPIILAVWVQSKFEPLVKKVIPQFLQMIFVPMIVLLVMVPLTFLVLGPIGTVIGNALGGLFNSIYSFSPLVAGVIMGSMWQVLVMFGMHWGFVPIIFLNIEQYGFDVLMPMLLPAILAQGGAALGVALRTKDSKLRSLGISSMITSFFGITEPTVYGVTLPLKKPFIVACISGGIGGGIIGFAGVKAFSSGLISLLTIPTFISTDPALESSVTMAIIGTAVAFVLGFVGTYLIGFDEEVQDEKLEATETTETTTGDTISTARHNLKSPLTGKVLPLTEVPDKVFSSGAMGKGIAIDPEKGELVAPADGEITTIFPTGHAVGLTTTDGVEILMHIGMDTVELNGEGFATFVKQGDKVKAGDLLVRFDIEKIKAAGYSVITPVVVTNTDHFADVLELDQQEIIANEDFLAIVK</sequence>
<feature type="active site" description="Phosphocysteine intermediate; for EIIB activity" evidence="16">
    <location>
        <position position="26"/>
    </location>
</feature>
<keyword evidence="7 17" id="KW-0812">Transmembrane</keyword>
<feature type="domain" description="PTS EIIA type-1" evidence="18">
    <location>
        <begin position="496"/>
        <end position="600"/>
    </location>
</feature>
<evidence type="ECO:0000256" key="2">
    <source>
        <dbReference type="ARBA" id="ARBA00022448"/>
    </source>
</evidence>
<dbReference type="FunFam" id="2.70.70.10:FF:000001">
    <property type="entry name" value="PTS system glucose-specific IIA component"/>
    <property type="match status" value="1"/>
</dbReference>
<keyword evidence="4" id="KW-0762">Sugar transport</keyword>
<evidence type="ECO:0000256" key="13">
    <source>
        <dbReference type="ARBA" id="ARBA00048931"/>
    </source>
</evidence>
<dbReference type="GO" id="GO:0009401">
    <property type="term" value="P:phosphoenolpyruvate-dependent sugar phosphotransferase system"/>
    <property type="evidence" value="ECO:0007669"/>
    <property type="project" value="UniProtKB-KW"/>
</dbReference>
<feature type="transmembrane region" description="Helical" evidence="17">
    <location>
        <begin position="173"/>
        <end position="192"/>
    </location>
</feature>
<dbReference type="GO" id="GO:0090589">
    <property type="term" value="F:protein-phosphocysteine-trehalose phosphotransferase system transporter activity"/>
    <property type="evidence" value="ECO:0007669"/>
    <property type="project" value="TreeGrafter"/>
</dbReference>
<reference evidence="21 22" key="1">
    <citation type="journal article" date="2018" name="Pathog. Dis.">
        <title>Whole-genome sequencing based characterization of antimicrobial resistance in Enterococcus.</title>
        <authorList>
            <person name="Tyson G."/>
        </authorList>
    </citation>
    <scope>NUCLEOTIDE SEQUENCE [LARGE SCALE GENOMIC DNA]</scope>
    <source>
        <strain evidence="21 22">CVM N55263</strain>
    </source>
</reference>
<feature type="transmembrane region" description="Helical" evidence="17">
    <location>
        <begin position="142"/>
        <end position="161"/>
    </location>
</feature>
<dbReference type="GO" id="GO:0008982">
    <property type="term" value="F:protein-N(PI)-phosphohistidine-sugar phosphotransferase activity"/>
    <property type="evidence" value="ECO:0007669"/>
    <property type="project" value="InterPro"/>
</dbReference>
<feature type="domain" description="PTS EIIC type-1" evidence="20">
    <location>
        <begin position="103"/>
        <end position="464"/>
    </location>
</feature>
<dbReference type="SUPFAM" id="SSF51261">
    <property type="entry name" value="Duplicated hybrid motif"/>
    <property type="match status" value="1"/>
</dbReference>
<feature type="transmembrane region" description="Helical" evidence="17">
    <location>
        <begin position="322"/>
        <end position="343"/>
    </location>
</feature>